<gene>
    <name evidence="16" type="ORF">NGB36_16595</name>
</gene>
<comment type="subcellular location">
    <subcellularLocation>
        <location evidence="3">Secreted</location>
    </subcellularLocation>
</comment>
<proteinExistence type="predicted"/>
<evidence type="ECO:0000256" key="1">
    <source>
        <dbReference type="ARBA" id="ARBA00000424"/>
    </source>
</evidence>
<dbReference type="EMBL" id="JANFNG010000011">
    <property type="protein sequence ID" value="MCQ4082181.1"/>
    <property type="molecule type" value="Genomic_DNA"/>
</dbReference>
<name>A0ABT1PWX0_9ACTN</name>
<dbReference type="InterPro" id="IPR000601">
    <property type="entry name" value="PKD_dom"/>
</dbReference>
<dbReference type="InterPro" id="IPR022409">
    <property type="entry name" value="PKD/Chitinase_dom"/>
</dbReference>
<evidence type="ECO:0000256" key="2">
    <source>
        <dbReference type="ARBA" id="ARBA00001947"/>
    </source>
</evidence>
<evidence type="ECO:0000256" key="5">
    <source>
        <dbReference type="ARBA" id="ARBA00022525"/>
    </source>
</evidence>
<dbReference type="Gene3D" id="2.60.120.380">
    <property type="match status" value="1"/>
</dbReference>
<dbReference type="GO" id="GO:0004222">
    <property type="term" value="F:metalloendopeptidase activity"/>
    <property type="evidence" value="ECO:0007669"/>
    <property type="project" value="UniProtKB-EC"/>
</dbReference>
<dbReference type="InterPro" id="IPR035986">
    <property type="entry name" value="PKD_dom_sf"/>
</dbReference>
<evidence type="ECO:0000259" key="15">
    <source>
        <dbReference type="PROSITE" id="PS50093"/>
    </source>
</evidence>
<dbReference type="SUPFAM" id="SSF49299">
    <property type="entry name" value="PKD domain"/>
    <property type="match status" value="1"/>
</dbReference>
<dbReference type="PROSITE" id="PS50093">
    <property type="entry name" value="PKD"/>
    <property type="match status" value="1"/>
</dbReference>
<dbReference type="Proteomes" id="UP001057702">
    <property type="component" value="Unassembled WGS sequence"/>
</dbReference>
<dbReference type="RefSeq" id="WP_255921081.1">
    <property type="nucleotide sequence ID" value="NZ_JANFNG010000011.1"/>
</dbReference>
<dbReference type="Pfam" id="PF08453">
    <property type="entry name" value="Peptidase_M9_N"/>
    <property type="match status" value="1"/>
</dbReference>
<comment type="catalytic activity">
    <reaction evidence="1">
        <text>Digestion of native collagen in the triple helical region at Xaa-|-Gly bonds. With synthetic peptides, a preference is shown for Gly at P3 and P1', Pro and Ala at P2 and P2', and hydroxyproline, Ala or Arg at P3'.</text>
        <dbReference type="EC" id="3.4.24.3"/>
    </reaction>
</comment>
<keyword evidence="9 16" id="KW-0378">Hydrolase</keyword>
<comment type="cofactor">
    <cofactor evidence="2">
        <name>Zn(2+)</name>
        <dbReference type="ChEBI" id="CHEBI:29105"/>
    </cofactor>
</comment>
<evidence type="ECO:0000256" key="10">
    <source>
        <dbReference type="ARBA" id="ARBA00022833"/>
    </source>
</evidence>
<dbReference type="InterPro" id="IPR013661">
    <property type="entry name" value="Peptidase_M9_N_dom"/>
</dbReference>
<evidence type="ECO:0000256" key="4">
    <source>
        <dbReference type="ARBA" id="ARBA00012653"/>
    </source>
</evidence>
<keyword evidence="7" id="KW-0479">Metal-binding</keyword>
<evidence type="ECO:0000256" key="6">
    <source>
        <dbReference type="ARBA" id="ARBA00022670"/>
    </source>
</evidence>
<dbReference type="PRINTS" id="PR00931">
    <property type="entry name" value="MICOLLPTASE"/>
</dbReference>
<keyword evidence="6" id="KW-0645">Protease</keyword>
<evidence type="ECO:0000256" key="14">
    <source>
        <dbReference type="SAM" id="SignalP"/>
    </source>
</evidence>
<organism evidence="16 17">
    <name type="scientific">Streptomyces humicola</name>
    <dbReference type="NCBI Taxonomy" id="2953240"/>
    <lineage>
        <taxon>Bacteria</taxon>
        <taxon>Bacillati</taxon>
        <taxon>Actinomycetota</taxon>
        <taxon>Actinomycetes</taxon>
        <taxon>Kitasatosporales</taxon>
        <taxon>Streptomycetaceae</taxon>
        <taxon>Streptomyces</taxon>
    </lineage>
</organism>
<keyword evidence="12" id="KW-0865">Zymogen</keyword>
<dbReference type="InterPro" id="IPR013783">
    <property type="entry name" value="Ig-like_fold"/>
</dbReference>
<dbReference type="Pfam" id="PF01752">
    <property type="entry name" value="Peptidase_M9"/>
    <property type="match status" value="1"/>
</dbReference>
<feature type="chain" id="PRO_5047371677" description="microbial collagenase" evidence="14">
    <location>
        <begin position="32"/>
        <end position="847"/>
    </location>
</feature>
<evidence type="ECO:0000313" key="17">
    <source>
        <dbReference type="Proteomes" id="UP001057702"/>
    </source>
</evidence>
<dbReference type="CDD" id="cd00146">
    <property type="entry name" value="PKD"/>
    <property type="match status" value="1"/>
</dbReference>
<dbReference type="EC" id="3.4.24.3" evidence="4"/>
<keyword evidence="11" id="KW-0482">Metalloprotease</keyword>
<evidence type="ECO:0000256" key="8">
    <source>
        <dbReference type="ARBA" id="ARBA00022729"/>
    </source>
</evidence>
<keyword evidence="5" id="KW-0964">Secreted</keyword>
<dbReference type="Gene3D" id="2.60.40.10">
    <property type="entry name" value="Immunoglobulins"/>
    <property type="match status" value="1"/>
</dbReference>
<dbReference type="InterPro" id="IPR002169">
    <property type="entry name" value="Peptidase_M9A/M9B"/>
</dbReference>
<evidence type="ECO:0000256" key="12">
    <source>
        <dbReference type="ARBA" id="ARBA00023145"/>
    </source>
</evidence>
<keyword evidence="17" id="KW-1185">Reference proteome</keyword>
<comment type="caution">
    <text evidence="16">The sequence shown here is derived from an EMBL/GenBank/DDBJ whole genome shotgun (WGS) entry which is preliminary data.</text>
</comment>
<evidence type="ECO:0000256" key="11">
    <source>
        <dbReference type="ARBA" id="ARBA00023049"/>
    </source>
</evidence>
<keyword evidence="10" id="KW-0862">Zinc</keyword>
<evidence type="ECO:0000256" key="3">
    <source>
        <dbReference type="ARBA" id="ARBA00004613"/>
    </source>
</evidence>
<protein>
    <recommendedName>
        <fullName evidence="4">microbial collagenase</fullName>
        <ecNumber evidence="4">3.4.24.3</ecNumber>
    </recommendedName>
</protein>
<evidence type="ECO:0000256" key="13">
    <source>
        <dbReference type="SAM" id="MobiDB-lite"/>
    </source>
</evidence>
<accession>A0ABT1PWX0</accession>
<feature type="domain" description="PKD" evidence="15">
    <location>
        <begin position="653"/>
        <end position="730"/>
    </location>
</feature>
<dbReference type="Pfam" id="PF18911">
    <property type="entry name" value="PKD_4"/>
    <property type="match status" value="1"/>
</dbReference>
<evidence type="ECO:0000313" key="16">
    <source>
        <dbReference type="EMBL" id="MCQ4082181.1"/>
    </source>
</evidence>
<feature type="region of interest" description="Disordered" evidence="13">
    <location>
        <begin position="76"/>
        <end position="108"/>
    </location>
</feature>
<feature type="signal peptide" evidence="14">
    <location>
        <begin position="1"/>
        <end position="31"/>
    </location>
</feature>
<reference evidence="16" key="1">
    <citation type="submission" date="2022-06" db="EMBL/GenBank/DDBJ databases">
        <title>Draft genome sequence of Streptomyces sp. RB6PN25 isolated from peat swamp forest in Thailand.</title>
        <authorList>
            <person name="Duangmal K."/>
            <person name="Klaysubun C."/>
        </authorList>
    </citation>
    <scope>NUCLEOTIDE SEQUENCE</scope>
    <source>
        <strain evidence="16">RB6PN25</strain>
    </source>
</reference>
<dbReference type="Gene3D" id="1.10.390.20">
    <property type="match status" value="1"/>
</dbReference>
<evidence type="ECO:0000256" key="7">
    <source>
        <dbReference type="ARBA" id="ARBA00022723"/>
    </source>
</evidence>
<keyword evidence="8 14" id="KW-0732">Signal</keyword>
<dbReference type="SMART" id="SM00089">
    <property type="entry name" value="PKD"/>
    <property type="match status" value="1"/>
</dbReference>
<evidence type="ECO:0000256" key="9">
    <source>
        <dbReference type="ARBA" id="ARBA00022801"/>
    </source>
</evidence>
<sequence>MRHRSILPRLLAAGTATLAMLIGLSTAPALAATGSTTDVQRVTGSHRPAEPSPMGAVVGGTDAASVQYGRLTAAQLPPRRPTVSQHTTRATNRPRTANDHRAARPAATQSCTPAAFGGLTGSALASYVENSTTDCINTLFAITGSDAREVFQESQMIPVAQAYQSLASSYTGNDSAGIWQLILYLRAGYYVQYNDSTDVGSYDAALSMDVENALDTFFAGPQIADVSSDNGDVLGDAVILTDSANLQGDYLSAYKQILTAYTSSWDAYPSMDAVIYDVYTPLWRGQYNPAFVTALTADPRIIDTLDAFALDHTSMLGGDNTFMDADAGTDLAEYVQFTALQAKVRPLMLGLLQASSISGRTAALWVSVAQQANAFDASDCSYYGVCNLAAQATAAALPITHSCSSEINILAQSLSSAELDAACAELAGQDASFQHVVNDTGPIPNQYNDTDNIVVFSSSLDYEIYAPVIYGVATDNGGITLYGNPSTPGNQDYSILYQDPGTDGYTDNIWNLNYEYTHFLDARYDTMGTWEDVESVPDIWWVEGISGYISYSYRGITDTDAVTDAGEHTYALSTLWQTTYANSNNDRVFPWGYLAVRYMLEKHPADVQTILNDFRAGNYTAGYDYYTDTIGTRYDADFNDWLDTIASGTSGTPTAAFSAAVAGLKASFTDQSTESGSGSITGWSWNFGDGATSTTQNPSHTYTAVGTYSVTLTVTGSNGHTSSISQSVTVSGGVGPCADANPQQMDDNCSRANQSETAGSLDYLWIYLPAGTTRLNVTTTGGTGTAYLYYDPTAWATNTTYTAKSTKSSTAQSLTVTNTTAGYRYISLYAHTTFSGVTVTTQYWVVP</sequence>
<dbReference type="Gene3D" id="3.40.30.160">
    <property type="entry name" value="Collagenase ColT, N-terminal domain"/>
    <property type="match status" value="1"/>
</dbReference>